<dbReference type="PROSITE" id="PS51029">
    <property type="entry name" value="MADF"/>
    <property type="match status" value="1"/>
</dbReference>
<sequence>MEEFIDMIRQLPCLWDTGCKDYRDMRKKDTAWKRIVAELKCKDIPDIKTAKAEWKKLRDSHRDSLKRARASASGQNTVISNKWKYADIMEFLLPYMRTRKRRRCVTTSSDEDKESSSSPVNTFLEIQPSTSNTLNLTPESQIDKMETSLPNDHVFKKRKIDNEIGEIMIDMDRNNSQYGERNKHPLDSFFESMCETTKQFPTWLQYTVKRKIFNVISEAEDTFETYKSRESIF</sequence>
<name>A0A2A4JD89_HELVI</name>
<dbReference type="AlphaFoldDB" id="A0A2A4JD89"/>
<dbReference type="EMBL" id="NWSH01002020">
    <property type="protein sequence ID" value="PCG69400.1"/>
    <property type="molecule type" value="Genomic_DNA"/>
</dbReference>
<dbReference type="Pfam" id="PF10545">
    <property type="entry name" value="MADF_DNA_bdg"/>
    <property type="match status" value="1"/>
</dbReference>
<gene>
    <name evidence="2" type="ORF">B5V51_4154</name>
</gene>
<organism evidence="2">
    <name type="scientific">Heliothis virescens</name>
    <name type="common">Tobacco budworm moth</name>
    <dbReference type="NCBI Taxonomy" id="7102"/>
    <lineage>
        <taxon>Eukaryota</taxon>
        <taxon>Metazoa</taxon>
        <taxon>Ecdysozoa</taxon>
        <taxon>Arthropoda</taxon>
        <taxon>Hexapoda</taxon>
        <taxon>Insecta</taxon>
        <taxon>Pterygota</taxon>
        <taxon>Neoptera</taxon>
        <taxon>Endopterygota</taxon>
        <taxon>Lepidoptera</taxon>
        <taxon>Glossata</taxon>
        <taxon>Ditrysia</taxon>
        <taxon>Noctuoidea</taxon>
        <taxon>Noctuidae</taxon>
        <taxon>Heliothinae</taxon>
        <taxon>Heliothis</taxon>
    </lineage>
</organism>
<accession>A0A2A4JD89</accession>
<protein>
    <recommendedName>
        <fullName evidence="1">MADF domain-containing protein</fullName>
    </recommendedName>
</protein>
<dbReference type="SMART" id="SM00595">
    <property type="entry name" value="MADF"/>
    <property type="match status" value="1"/>
</dbReference>
<dbReference type="PANTHER" id="PTHR12243:SF67">
    <property type="entry name" value="COREPRESSOR OF PANGOLIN, ISOFORM A-RELATED"/>
    <property type="match status" value="1"/>
</dbReference>
<feature type="domain" description="MADF" evidence="1">
    <location>
        <begin position="3"/>
        <end position="97"/>
    </location>
</feature>
<evidence type="ECO:0000259" key="1">
    <source>
        <dbReference type="PROSITE" id="PS51029"/>
    </source>
</evidence>
<comment type="caution">
    <text evidence="2">The sequence shown here is derived from an EMBL/GenBank/DDBJ whole genome shotgun (WGS) entry which is preliminary data.</text>
</comment>
<evidence type="ECO:0000313" key="2">
    <source>
        <dbReference type="EMBL" id="PCG69400.1"/>
    </source>
</evidence>
<dbReference type="InterPro" id="IPR006578">
    <property type="entry name" value="MADF-dom"/>
</dbReference>
<dbReference type="InterPro" id="IPR039353">
    <property type="entry name" value="TF_Adf1"/>
</dbReference>
<proteinExistence type="predicted"/>
<reference evidence="2" key="1">
    <citation type="submission" date="2017-09" db="EMBL/GenBank/DDBJ databases">
        <title>Contemporary evolution of a Lepidopteran species, Heliothis virescens, in response to modern agricultural practices.</title>
        <authorList>
            <person name="Fritz M.L."/>
            <person name="Deyonke A.M."/>
            <person name="Papanicolaou A."/>
            <person name="Micinski S."/>
            <person name="Westbrook J."/>
            <person name="Gould F."/>
        </authorList>
    </citation>
    <scope>NUCLEOTIDE SEQUENCE [LARGE SCALE GENOMIC DNA]</scope>
    <source>
        <strain evidence="2">HvINT-</strain>
        <tissue evidence="2">Whole body</tissue>
    </source>
</reference>
<dbReference type="PANTHER" id="PTHR12243">
    <property type="entry name" value="MADF DOMAIN TRANSCRIPTION FACTOR"/>
    <property type="match status" value="1"/>
</dbReference>